<evidence type="ECO:0000313" key="14">
    <source>
        <dbReference type="Proteomes" id="UP000255101"/>
    </source>
</evidence>
<dbReference type="GO" id="GO:0043093">
    <property type="term" value="P:FtsZ-dependent cytokinesis"/>
    <property type="evidence" value="ECO:0007669"/>
    <property type="project" value="UniProtKB-UniRule"/>
</dbReference>
<keyword evidence="5 7" id="KW-0131">Cell cycle</keyword>
<dbReference type="PANTHER" id="PTHR30314:SF3">
    <property type="entry name" value="MITOCHONDRIAL DIVISION PROTEIN FSZA"/>
    <property type="match status" value="1"/>
</dbReference>
<dbReference type="SMART" id="SM00865">
    <property type="entry name" value="Tubulin_C"/>
    <property type="match status" value="1"/>
</dbReference>
<dbReference type="HAMAP" id="MF_00909">
    <property type="entry name" value="FtsZ"/>
    <property type="match status" value="1"/>
</dbReference>
<dbReference type="GO" id="GO:0032153">
    <property type="term" value="C:cell division site"/>
    <property type="evidence" value="ECO:0007669"/>
    <property type="project" value="UniProtKB-UniRule"/>
</dbReference>
<dbReference type="PRINTS" id="PR00423">
    <property type="entry name" value="CELLDVISFTSZ"/>
</dbReference>
<dbReference type="GO" id="GO:0005737">
    <property type="term" value="C:cytoplasm"/>
    <property type="evidence" value="ECO:0007669"/>
    <property type="project" value="UniProtKB-SubCell"/>
</dbReference>
<dbReference type="InterPro" id="IPR024757">
    <property type="entry name" value="FtsZ_C"/>
</dbReference>
<feature type="domain" description="Tubulin/FtsZ 2-layer sandwich" evidence="10">
    <location>
        <begin position="207"/>
        <end position="324"/>
    </location>
</feature>
<evidence type="ECO:0000313" key="13">
    <source>
        <dbReference type="Proteomes" id="UP000070326"/>
    </source>
</evidence>
<dbReference type="AlphaFoldDB" id="A0A135YVR7"/>
<evidence type="ECO:0000313" key="12">
    <source>
        <dbReference type="EMBL" id="SUB60861.1"/>
    </source>
</evidence>
<evidence type="ECO:0000256" key="1">
    <source>
        <dbReference type="ARBA" id="ARBA00009690"/>
    </source>
</evidence>
<keyword evidence="4 5" id="KW-0717">Septation</keyword>
<dbReference type="SMART" id="SM00864">
    <property type="entry name" value="Tubulin"/>
    <property type="match status" value="1"/>
</dbReference>
<dbReference type="STRING" id="1261.HMPREF3195_00660"/>
<proteinExistence type="inferred from homology"/>
<keyword evidence="5" id="KW-0963">Cytoplasm</keyword>
<dbReference type="SUPFAM" id="SSF55307">
    <property type="entry name" value="Tubulin C-terminal domain-like"/>
    <property type="match status" value="1"/>
</dbReference>
<dbReference type="PROSITE" id="PS01135">
    <property type="entry name" value="FTSZ_2"/>
    <property type="match status" value="1"/>
</dbReference>
<dbReference type="InterPro" id="IPR008280">
    <property type="entry name" value="Tub_FtsZ_C"/>
</dbReference>
<evidence type="ECO:0000313" key="11">
    <source>
        <dbReference type="EMBL" id="KXI13499.1"/>
    </source>
</evidence>
<dbReference type="PATRIC" id="fig|1261.3.peg.636"/>
<comment type="similarity">
    <text evidence="1 5 7">Belongs to the FtsZ family.</text>
</comment>
<dbReference type="InterPro" id="IPR018316">
    <property type="entry name" value="Tubulin/FtsZ_2-layer-sand-dom"/>
</dbReference>
<evidence type="ECO:0000256" key="8">
    <source>
        <dbReference type="SAM" id="MobiDB-lite"/>
    </source>
</evidence>
<feature type="binding site" evidence="5">
    <location>
        <begin position="108"/>
        <end position="110"/>
    </location>
    <ligand>
        <name>GTP</name>
        <dbReference type="ChEBI" id="CHEBI:37565"/>
    </ligand>
</feature>
<dbReference type="NCBIfam" id="TIGR00065">
    <property type="entry name" value="ftsZ"/>
    <property type="match status" value="1"/>
</dbReference>
<organism evidence="11 13">
    <name type="scientific">Peptostreptococcus anaerobius</name>
    <dbReference type="NCBI Taxonomy" id="1261"/>
    <lineage>
        <taxon>Bacteria</taxon>
        <taxon>Bacillati</taxon>
        <taxon>Bacillota</taxon>
        <taxon>Clostridia</taxon>
        <taxon>Peptostreptococcales</taxon>
        <taxon>Peptostreptococcaceae</taxon>
        <taxon>Peptostreptococcus</taxon>
    </lineage>
</organism>
<evidence type="ECO:0000259" key="10">
    <source>
        <dbReference type="SMART" id="SM00865"/>
    </source>
</evidence>
<dbReference type="InterPro" id="IPR045061">
    <property type="entry name" value="FtsZ/CetZ"/>
</dbReference>
<sequence>MLNFVEEQTGAAKIKVIGVGGGGNNAVNVMINSGVRGVEYVAVNTDKQALESSKADHILQIGEKLTKGLGAGANPDKGKKAAEESADEIKKELEGTDMVFITAGMGGGTGTGAAPVVAQIAKSVGALTVAVVTKPFSFEGRVRMNKAEEGIAELRKNVDTLITIPNDKILQIIEKRTSITDALSKADDILKQGIQSISGLISEAALINLDFADVEAIMKDQGLAHMGMGTASGEDRAIAAAKQAIESPLLETTIDGAKGVLINVTGGKDLGLLEVSEATDIIRQKCDPDAMIIFGAATREDFGDEIVITVVATGLQDNADDLFTSPQLRRQAQPVTPKYNEIPRATEQPKPAPAPEKTFTNSFDEPVTAGDDDMVIPTFLRRKK</sequence>
<dbReference type="EMBL" id="UGTB01000004">
    <property type="protein sequence ID" value="SUB60861.1"/>
    <property type="molecule type" value="Genomic_DNA"/>
</dbReference>
<dbReference type="eggNOG" id="COG0206">
    <property type="taxonomic scope" value="Bacteria"/>
</dbReference>
<evidence type="ECO:0000256" key="2">
    <source>
        <dbReference type="ARBA" id="ARBA00022741"/>
    </source>
</evidence>
<dbReference type="InterPro" id="IPR037103">
    <property type="entry name" value="Tubulin/FtsZ-like_C"/>
</dbReference>
<comment type="function">
    <text evidence="5 7">Essential cell division protein that forms a contractile ring structure (Z ring) at the future cell division site. The regulation of the ring assembly controls the timing and the location of cell division. One of the functions of the FtsZ ring is to recruit other cell division proteins to the septum to produce a new cell wall between the dividing cells. Binds GTP and shows GTPase activity.</text>
</comment>
<dbReference type="InterPro" id="IPR000158">
    <property type="entry name" value="Cell_div_FtsZ"/>
</dbReference>
<dbReference type="RefSeq" id="WP_002843760.1">
    <property type="nucleotide sequence ID" value="NZ_CAMPYD010000001.1"/>
</dbReference>
<dbReference type="GO" id="GO:0003924">
    <property type="term" value="F:GTPase activity"/>
    <property type="evidence" value="ECO:0007669"/>
    <property type="project" value="UniProtKB-UniRule"/>
</dbReference>
<dbReference type="PANTHER" id="PTHR30314">
    <property type="entry name" value="CELL DIVISION PROTEIN FTSZ-RELATED"/>
    <property type="match status" value="1"/>
</dbReference>
<accession>A0A135YVR7</accession>
<protein>
    <recommendedName>
        <fullName evidence="5 6">Cell division protein FtsZ</fullName>
    </recommendedName>
</protein>
<evidence type="ECO:0000256" key="6">
    <source>
        <dbReference type="NCBIfam" id="TIGR00065"/>
    </source>
</evidence>
<comment type="subunit">
    <text evidence="5">Homodimer. Polymerizes to form a dynamic ring structure in a strictly GTP-dependent manner. Interacts directly with several other division proteins.</text>
</comment>
<dbReference type="SUPFAM" id="SSF52490">
    <property type="entry name" value="Tubulin nucleotide-binding domain-like"/>
    <property type="match status" value="1"/>
</dbReference>
<evidence type="ECO:0000259" key="9">
    <source>
        <dbReference type="SMART" id="SM00864"/>
    </source>
</evidence>
<evidence type="ECO:0000256" key="4">
    <source>
        <dbReference type="ARBA" id="ARBA00023210"/>
    </source>
</evidence>
<evidence type="ECO:0000256" key="3">
    <source>
        <dbReference type="ARBA" id="ARBA00023134"/>
    </source>
</evidence>
<dbReference type="PROSITE" id="PS01134">
    <property type="entry name" value="FTSZ_1"/>
    <property type="match status" value="1"/>
</dbReference>
<reference evidence="11 13" key="1">
    <citation type="submission" date="2016-02" db="EMBL/GenBank/DDBJ databases">
        <authorList>
            <person name="Wen L."/>
            <person name="He K."/>
            <person name="Yang H."/>
        </authorList>
    </citation>
    <scope>NUCLEOTIDE SEQUENCE [LARGE SCALE GENOMIC DNA]</scope>
    <source>
        <strain evidence="11 13">MJR8628A</strain>
    </source>
</reference>
<dbReference type="GO" id="GO:0051258">
    <property type="term" value="P:protein polymerization"/>
    <property type="evidence" value="ECO:0007669"/>
    <property type="project" value="UniProtKB-UniRule"/>
</dbReference>
<dbReference type="Pfam" id="PF12327">
    <property type="entry name" value="FtsZ_C"/>
    <property type="match status" value="1"/>
</dbReference>
<evidence type="ECO:0000256" key="5">
    <source>
        <dbReference type="HAMAP-Rule" id="MF_00909"/>
    </source>
</evidence>
<dbReference type="CDD" id="cd02201">
    <property type="entry name" value="FtsZ_type1"/>
    <property type="match status" value="1"/>
</dbReference>
<dbReference type="InterPro" id="IPR036525">
    <property type="entry name" value="Tubulin/FtsZ_GTPase_sf"/>
</dbReference>
<dbReference type="InterPro" id="IPR003008">
    <property type="entry name" value="Tubulin_FtsZ_GTPase"/>
</dbReference>
<dbReference type="GeneID" id="79842713"/>
<keyword evidence="3 5" id="KW-0342">GTP-binding</keyword>
<feature type="binding site" evidence="5">
    <location>
        <position position="143"/>
    </location>
    <ligand>
        <name>GTP</name>
        <dbReference type="ChEBI" id="CHEBI:37565"/>
    </ligand>
</feature>
<dbReference type="Proteomes" id="UP000255101">
    <property type="component" value="Unassembled WGS sequence"/>
</dbReference>
<dbReference type="FunFam" id="3.40.50.1440:FF:000001">
    <property type="entry name" value="Cell division protein FtsZ"/>
    <property type="match status" value="1"/>
</dbReference>
<dbReference type="Pfam" id="PF00091">
    <property type="entry name" value="Tubulin"/>
    <property type="match status" value="1"/>
</dbReference>
<feature type="binding site" evidence="5">
    <location>
        <begin position="21"/>
        <end position="25"/>
    </location>
    <ligand>
        <name>GTP</name>
        <dbReference type="ChEBI" id="CHEBI:37565"/>
    </ligand>
</feature>
<keyword evidence="2 5" id="KW-0547">Nucleotide-binding</keyword>
<dbReference type="Gene3D" id="3.30.1330.20">
    <property type="entry name" value="Tubulin/FtsZ, C-terminal domain"/>
    <property type="match status" value="1"/>
</dbReference>
<feature type="domain" description="Tubulin/FtsZ GTPase" evidence="9">
    <location>
        <begin position="13"/>
        <end position="205"/>
    </location>
</feature>
<gene>
    <name evidence="5 12" type="primary">ftsZ</name>
    <name evidence="11" type="ORF">HMPREF3195_00660</name>
    <name evidence="12" type="ORF">NCTC11460_00775</name>
</gene>
<dbReference type="InterPro" id="IPR020805">
    <property type="entry name" value="Cell_div_FtsZ_CS"/>
</dbReference>
<dbReference type="Proteomes" id="UP000070326">
    <property type="component" value="Unassembled WGS sequence"/>
</dbReference>
<keyword evidence="5 7" id="KW-0132">Cell division</keyword>
<comment type="subcellular location">
    <subcellularLocation>
        <location evidence="5">Cytoplasm</location>
    </subcellularLocation>
    <text evidence="5">Assembles at midcell at the inner surface of the cytoplasmic membrane.</text>
</comment>
<dbReference type="GO" id="GO:0000917">
    <property type="term" value="P:division septum assembly"/>
    <property type="evidence" value="ECO:0007669"/>
    <property type="project" value="UniProtKB-KW"/>
</dbReference>
<feature type="region of interest" description="Disordered" evidence="8">
    <location>
        <begin position="331"/>
        <end position="384"/>
    </location>
</feature>
<dbReference type="GO" id="GO:0005525">
    <property type="term" value="F:GTP binding"/>
    <property type="evidence" value="ECO:0007669"/>
    <property type="project" value="UniProtKB-UniRule"/>
</dbReference>
<dbReference type="Gene3D" id="3.40.50.1440">
    <property type="entry name" value="Tubulin/FtsZ, GTPase domain"/>
    <property type="match status" value="1"/>
</dbReference>
<evidence type="ECO:0000256" key="7">
    <source>
        <dbReference type="RuleBase" id="RU000631"/>
    </source>
</evidence>
<reference evidence="12 14" key="2">
    <citation type="submission" date="2018-06" db="EMBL/GenBank/DDBJ databases">
        <authorList>
            <consortium name="Pathogen Informatics"/>
            <person name="Doyle S."/>
        </authorList>
    </citation>
    <scope>NUCLEOTIDE SEQUENCE [LARGE SCALE GENOMIC DNA]</scope>
    <source>
        <strain evidence="12 14">NCTC11460</strain>
    </source>
</reference>
<feature type="binding site" evidence="5">
    <location>
        <position position="187"/>
    </location>
    <ligand>
        <name>GTP</name>
        <dbReference type="ChEBI" id="CHEBI:37565"/>
    </ligand>
</feature>
<dbReference type="EMBL" id="LSQZ01000021">
    <property type="protein sequence ID" value="KXI13499.1"/>
    <property type="molecule type" value="Genomic_DNA"/>
</dbReference>
<name>A0A135YVR7_9FIRM</name>
<feature type="binding site" evidence="5">
    <location>
        <position position="139"/>
    </location>
    <ligand>
        <name>GTP</name>
        <dbReference type="ChEBI" id="CHEBI:37565"/>
    </ligand>
</feature>